<dbReference type="InterPro" id="IPR050624">
    <property type="entry name" value="HTH-type_Tx_Regulator"/>
</dbReference>
<keyword evidence="5" id="KW-1185">Reference proteome</keyword>
<dbReference type="RefSeq" id="WP_172431818.1">
    <property type="nucleotide sequence ID" value="NZ_OBDZ01000004.1"/>
</dbReference>
<evidence type="ECO:0000256" key="2">
    <source>
        <dbReference type="PROSITE-ProRule" id="PRU00335"/>
    </source>
</evidence>
<feature type="DNA-binding region" description="H-T-H motif" evidence="2">
    <location>
        <begin position="27"/>
        <end position="46"/>
    </location>
</feature>
<dbReference type="EMBL" id="OBDZ01000004">
    <property type="protein sequence ID" value="SNY17031.1"/>
    <property type="molecule type" value="Genomic_DNA"/>
</dbReference>
<dbReference type="Proteomes" id="UP000219573">
    <property type="component" value="Unassembled WGS sequence"/>
</dbReference>
<protein>
    <submittedName>
        <fullName evidence="4">Transcriptional regulator, TetR family</fullName>
    </submittedName>
</protein>
<dbReference type="InterPro" id="IPR001647">
    <property type="entry name" value="HTH_TetR"/>
</dbReference>
<dbReference type="PRINTS" id="PR00455">
    <property type="entry name" value="HTHTETR"/>
</dbReference>
<dbReference type="Pfam" id="PF00440">
    <property type="entry name" value="TetR_N"/>
    <property type="match status" value="1"/>
</dbReference>
<dbReference type="AlphaFoldDB" id="A0A285G3M3"/>
<dbReference type="SUPFAM" id="SSF46689">
    <property type="entry name" value="Homeodomain-like"/>
    <property type="match status" value="1"/>
</dbReference>
<dbReference type="InterPro" id="IPR009057">
    <property type="entry name" value="Homeodomain-like_sf"/>
</dbReference>
<keyword evidence="1 2" id="KW-0238">DNA-binding</keyword>
<dbReference type="PANTHER" id="PTHR43479">
    <property type="entry name" value="ACREF/ENVCD OPERON REPRESSOR-RELATED"/>
    <property type="match status" value="1"/>
</dbReference>
<dbReference type="GO" id="GO:0003677">
    <property type="term" value="F:DNA binding"/>
    <property type="evidence" value="ECO:0007669"/>
    <property type="project" value="UniProtKB-UniRule"/>
</dbReference>
<evidence type="ECO:0000313" key="4">
    <source>
        <dbReference type="EMBL" id="SNY17031.1"/>
    </source>
</evidence>
<reference evidence="5" key="1">
    <citation type="submission" date="2017-09" db="EMBL/GenBank/DDBJ databases">
        <authorList>
            <person name="Varghese N."/>
            <person name="Submissions S."/>
        </authorList>
    </citation>
    <scope>NUCLEOTIDE SEQUENCE [LARGE SCALE GENOMIC DNA]</scope>
    <source>
        <strain evidence="5">MSL47</strain>
    </source>
</reference>
<dbReference type="Gene3D" id="1.10.357.10">
    <property type="entry name" value="Tetracycline Repressor, domain 2"/>
    <property type="match status" value="1"/>
</dbReference>
<proteinExistence type="predicted"/>
<name>A0A285G3M3_9FIRM</name>
<dbReference type="PROSITE" id="PS50977">
    <property type="entry name" value="HTH_TETR_2"/>
    <property type="match status" value="1"/>
</dbReference>
<organism evidence="4 5">
    <name type="scientific">Orenia metallireducens</name>
    <dbReference type="NCBI Taxonomy" id="1413210"/>
    <lineage>
        <taxon>Bacteria</taxon>
        <taxon>Bacillati</taxon>
        <taxon>Bacillota</taxon>
        <taxon>Clostridia</taxon>
        <taxon>Halanaerobiales</taxon>
        <taxon>Halobacteroidaceae</taxon>
        <taxon>Orenia</taxon>
    </lineage>
</organism>
<accession>A0A285G3M3</accession>
<feature type="domain" description="HTH tetR-type" evidence="3">
    <location>
        <begin position="4"/>
        <end position="64"/>
    </location>
</feature>
<evidence type="ECO:0000259" key="3">
    <source>
        <dbReference type="PROSITE" id="PS50977"/>
    </source>
</evidence>
<sequence length="191" mass="22483">MPNKDTYEVILEVAINLFSKKGYNSVTIKEIANEAQVSEMTVFRHFNNKLNLFNKSFAEYVYIPKFKEFFENDLTYNLKDDLLKISQLYQETMENNKKIILMELKNDELITNPQSPLDTFPLKLKEKLVNYFLTMQKKGLIKQERDLEALTINFLSTNFGLFFNINCLPEMLKEVSLEDCIKDYIDSLIES</sequence>
<evidence type="ECO:0000313" key="5">
    <source>
        <dbReference type="Proteomes" id="UP000219573"/>
    </source>
</evidence>
<gene>
    <name evidence="4" type="ORF">SAMN06265827_10455</name>
</gene>
<evidence type="ECO:0000256" key="1">
    <source>
        <dbReference type="ARBA" id="ARBA00023125"/>
    </source>
</evidence>
<dbReference type="PANTHER" id="PTHR43479:SF11">
    <property type="entry name" value="ACREF_ENVCD OPERON REPRESSOR-RELATED"/>
    <property type="match status" value="1"/>
</dbReference>